<keyword evidence="3 10" id="KW-0863">Zinc-finger</keyword>
<comment type="subcellular location">
    <subcellularLocation>
        <location evidence="1 10">Nucleus</location>
    </subcellularLocation>
</comment>
<reference evidence="14" key="2">
    <citation type="submission" date="2022-06" db="UniProtKB">
        <authorList>
            <consortium name="EnsemblMetazoa"/>
        </authorList>
    </citation>
    <scope>IDENTIFICATION</scope>
    <source>
        <strain evidence="14">DF5081</strain>
    </source>
</reference>
<evidence type="ECO:0000313" key="15">
    <source>
        <dbReference type="Proteomes" id="UP000005237"/>
    </source>
</evidence>
<feature type="compositionally biased region" description="Basic and acidic residues" evidence="11">
    <location>
        <begin position="224"/>
        <end position="237"/>
    </location>
</feature>
<dbReference type="PROSITE" id="PS51843">
    <property type="entry name" value="NR_LBD"/>
    <property type="match status" value="1"/>
</dbReference>
<keyword evidence="15" id="KW-1185">Reference proteome</keyword>
<organism evidence="14 15">
    <name type="scientific">Caenorhabditis japonica</name>
    <dbReference type="NCBI Taxonomy" id="281687"/>
    <lineage>
        <taxon>Eukaryota</taxon>
        <taxon>Metazoa</taxon>
        <taxon>Ecdysozoa</taxon>
        <taxon>Nematoda</taxon>
        <taxon>Chromadorea</taxon>
        <taxon>Rhabditida</taxon>
        <taxon>Rhabditina</taxon>
        <taxon>Rhabditomorpha</taxon>
        <taxon>Rhabditoidea</taxon>
        <taxon>Rhabditidae</taxon>
        <taxon>Peloderinae</taxon>
        <taxon>Caenorhabditis</taxon>
    </lineage>
</organism>
<dbReference type="PRINTS" id="PR00047">
    <property type="entry name" value="STROIDFINGER"/>
</dbReference>
<evidence type="ECO:0000256" key="5">
    <source>
        <dbReference type="ARBA" id="ARBA00023015"/>
    </source>
</evidence>
<feature type="region of interest" description="Disordered" evidence="11">
    <location>
        <begin position="217"/>
        <end position="237"/>
    </location>
</feature>
<dbReference type="GO" id="GO:0008270">
    <property type="term" value="F:zinc ion binding"/>
    <property type="evidence" value="ECO:0007669"/>
    <property type="project" value="UniProtKB-KW"/>
</dbReference>
<keyword evidence="6 10" id="KW-0238">DNA-binding</keyword>
<dbReference type="InterPro" id="IPR000536">
    <property type="entry name" value="Nucl_hrmn_rcpt_lig-bd"/>
</dbReference>
<feature type="domain" description="Nuclear receptor" evidence="12">
    <location>
        <begin position="140"/>
        <end position="215"/>
    </location>
</feature>
<dbReference type="InterPro" id="IPR001628">
    <property type="entry name" value="Znf_hrmn_rcpt"/>
</dbReference>
<keyword evidence="9 10" id="KW-0539">Nucleus</keyword>
<keyword evidence="4 10" id="KW-0862">Zinc</keyword>
<keyword evidence="5 10" id="KW-0805">Transcription regulation</keyword>
<evidence type="ECO:0000259" key="13">
    <source>
        <dbReference type="PROSITE" id="PS51843"/>
    </source>
</evidence>
<dbReference type="SUPFAM" id="SSF48508">
    <property type="entry name" value="Nuclear receptor ligand-binding domain"/>
    <property type="match status" value="1"/>
</dbReference>
<keyword evidence="2 10" id="KW-0479">Metal-binding</keyword>
<evidence type="ECO:0000259" key="12">
    <source>
        <dbReference type="PROSITE" id="PS51030"/>
    </source>
</evidence>
<dbReference type="AlphaFoldDB" id="A0A8R1I2R7"/>
<dbReference type="GO" id="GO:0000978">
    <property type="term" value="F:RNA polymerase II cis-regulatory region sequence-specific DNA binding"/>
    <property type="evidence" value="ECO:0007669"/>
    <property type="project" value="TreeGrafter"/>
</dbReference>
<proteinExistence type="inferred from homology"/>
<dbReference type="InterPro" id="IPR044101">
    <property type="entry name" value="NR_DBD_ROR"/>
</dbReference>
<reference evidence="15" key="1">
    <citation type="submission" date="2010-08" db="EMBL/GenBank/DDBJ databases">
        <authorList>
            <consortium name="Caenorhabditis japonica Sequencing Consortium"/>
            <person name="Wilson R.K."/>
        </authorList>
    </citation>
    <scope>NUCLEOTIDE SEQUENCE [LARGE SCALE GENOMIC DNA]</scope>
    <source>
        <strain evidence="15">DF5081</strain>
    </source>
</reference>
<keyword evidence="8 10" id="KW-0675">Receptor</keyword>
<comment type="similarity">
    <text evidence="10">Belongs to the nuclear hormone receptor family.</text>
</comment>
<dbReference type="PROSITE" id="PS51030">
    <property type="entry name" value="NUCLEAR_REC_DBD_2"/>
    <property type="match status" value="1"/>
</dbReference>
<evidence type="ECO:0000256" key="7">
    <source>
        <dbReference type="ARBA" id="ARBA00023163"/>
    </source>
</evidence>
<protein>
    <recommendedName>
        <fullName evidence="16">Nuclear receptor</fullName>
    </recommendedName>
</protein>
<dbReference type="GO" id="GO:0004879">
    <property type="term" value="F:nuclear receptor activity"/>
    <property type="evidence" value="ECO:0007669"/>
    <property type="project" value="TreeGrafter"/>
</dbReference>
<dbReference type="InterPro" id="IPR013088">
    <property type="entry name" value="Znf_NHR/GATA"/>
</dbReference>
<dbReference type="Proteomes" id="UP000005237">
    <property type="component" value="Unassembled WGS sequence"/>
</dbReference>
<dbReference type="GO" id="GO:0005634">
    <property type="term" value="C:nucleus"/>
    <property type="evidence" value="ECO:0007669"/>
    <property type="project" value="UniProtKB-SubCell"/>
</dbReference>
<dbReference type="FunFam" id="3.30.50.10:FF:000003">
    <property type="entry name" value="Nuclear orphan receptor ROR-beta"/>
    <property type="match status" value="1"/>
</dbReference>
<dbReference type="InterPro" id="IPR001723">
    <property type="entry name" value="Nuclear_hrmn_rcpt"/>
</dbReference>
<evidence type="ECO:0000256" key="9">
    <source>
        <dbReference type="ARBA" id="ARBA00023242"/>
    </source>
</evidence>
<evidence type="ECO:0000256" key="10">
    <source>
        <dbReference type="RuleBase" id="RU004334"/>
    </source>
</evidence>
<dbReference type="PANTHER" id="PTHR45805:SF2">
    <property type="entry name" value="NUCLEAR HORMONE RECEPTOR HR3-RELATED"/>
    <property type="match status" value="1"/>
</dbReference>
<evidence type="ECO:0000256" key="11">
    <source>
        <dbReference type="SAM" id="MobiDB-lite"/>
    </source>
</evidence>
<feature type="domain" description="NR LBD" evidence="13">
    <location>
        <begin position="344"/>
        <end position="581"/>
    </location>
</feature>
<evidence type="ECO:0000313" key="14">
    <source>
        <dbReference type="EnsemblMetazoa" id="CJA19190.1"/>
    </source>
</evidence>
<evidence type="ECO:0000256" key="2">
    <source>
        <dbReference type="ARBA" id="ARBA00022723"/>
    </source>
</evidence>
<dbReference type="InterPro" id="IPR035500">
    <property type="entry name" value="NHR-like_dom_sf"/>
</dbReference>
<dbReference type="Pfam" id="PF00105">
    <property type="entry name" value="zf-C4"/>
    <property type="match status" value="1"/>
</dbReference>
<dbReference type="SMART" id="SM00430">
    <property type="entry name" value="HOLI"/>
    <property type="match status" value="1"/>
</dbReference>
<keyword evidence="7 10" id="KW-0804">Transcription</keyword>
<dbReference type="Gene3D" id="3.30.50.10">
    <property type="entry name" value="Erythroid Transcription Factor GATA-1, subunit A"/>
    <property type="match status" value="1"/>
</dbReference>
<evidence type="ECO:0000256" key="6">
    <source>
        <dbReference type="ARBA" id="ARBA00023125"/>
    </source>
</evidence>
<dbReference type="Pfam" id="PF00104">
    <property type="entry name" value="Hormone_recep"/>
    <property type="match status" value="1"/>
</dbReference>
<dbReference type="CDD" id="cd06968">
    <property type="entry name" value="NR_DBD_ROR"/>
    <property type="match status" value="1"/>
</dbReference>
<evidence type="ECO:0000256" key="8">
    <source>
        <dbReference type="ARBA" id="ARBA00023170"/>
    </source>
</evidence>
<dbReference type="EnsemblMetazoa" id="CJA19190.1">
    <property type="protein sequence ID" value="CJA19190.1"/>
    <property type="gene ID" value="WBGene00138394"/>
</dbReference>
<evidence type="ECO:0000256" key="3">
    <source>
        <dbReference type="ARBA" id="ARBA00022771"/>
    </source>
</evidence>
<dbReference type="PANTHER" id="PTHR45805">
    <property type="entry name" value="NUCLEAR HORMONE RECEPTOR HR3-RELATED"/>
    <property type="match status" value="1"/>
</dbReference>
<dbReference type="SMART" id="SM00399">
    <property type="entry name" value="ZnF_C4"/>
    <property type="match status" value="1"/>
</dbReference>
<evidence type="ECO:0008006" key="16">
    <source>
        <dbReference type="Google" id="ProtNLM"/>
    </source>
</evidence>
<accession>A0A8R1I2R7</accession>
<dbReference type="SUPFAM" id="SSF57716">
    <property type="entry name" value="Glucocorticoid receptor-like (DNA-binding domain)"/>
    <property type="match status" value="1"/>
</dbReference>
<feature type="region of interest" description="Disordered" evidence="11">
    <location>
        <begin position="1"/>
        <end position="24"/>
    </location>
</feature>
<dbReference type="PROSITE" id="PS00031">
    <property type="entry name" value="NUCLEAR_REC_DBD_1"/>
    <property type="match status" value="1"/>
</dbReference>
<dbReference type="Gene3D" id="1.10.565.10">
    <property type="entry name" value="Retinoid X Receptor"/>
    <property type="match status" value="1"/>
</dbReference>
<evidence type="ECO:0000256" key="4">
    <source>
        <dbReference type="ARBA" id="ARBA00022833"/>
    </source>
</evidence>
<evidence type="ECO:0000256" key="1">
    <source>
        <dbReference type="ARBA" id="ARBA00004123"/>
    </source>
</evidence>
<name>A0A8R1I2R7_CAEJA</name>
<dbReference type="PRINTS" id="PR00398">
    <property type="entry name" value="STRDHORMONER"/>
</dbReference>
<sequence>MSAVEQKPVNTTQSPMLPAPPITPPITPIVSPETKSKENVNGSVETPIAIHQDMKPMMLRAPHMIKSDPEFHGYAVDMKTSLPPGMMAADSDLPSNTFAKLLHCVIDQNHTNFPGMLPPSVPHFSGLESKSLLVSAQIEVIPCKVCGDKSSGVHYGVITCEGCKGFFRRSQSSIVNYQCPRQKNCIVDRVNRNRCQYCRLKKCIELGMSRDAVKFGRMSKKQREKVEDEPCDMSADKGNKRKTFRKVRMHKQLAEASGLGYQAMYGDYSPPPSHPSYCFEQGMYPHYASPTGTSTPSGYQIAVAAAPHTPLPQHMYGATPSSTNGTQYVAHQASGGSFPSPQVPEEDVVSRVINSFDQQHHSYRSTNVVCSVNLDELPHLDRAAGWELFAKELNPLIQTIIEFAKCVDGFMHLPQETQIHLLKGSVFELSLIFAAMYYNLDDHTLCGETTLPIACLVAEDGAEMHLINEVHSTLHEITTIQPNTSELALLAAGLLLEHAASPTSVGMAEMSASATAEILRNALHQSVVSRLGCMDTTILRIQDIETRIRQTARLHQEALQNFRLSEPAASERLPALYKELFTADRP</sequence>